<gene>
    <name evidence="2" type="ORF">EV189_3983</name>
</gene>
<protein>
    <submittedName>
        <fullName evidence="2">Uncharacterized protein DUF4253</fullName>
    </submittedName>
</protein>
<dbReference type="Proteomes" id="UP000293638">
    <property type="component" value="Unassembled WGS sequence"/>
</dbReference>
<dbReference type="InterPro" id="IPR025349">
    <property type="entry name" value="DUF4253"/>
</dbReference>
<dbReference type="OrthoDB" id="3290673at2"/>
<dbReference type="Pfam" id="PF14062">
    <property type="entry name" value="DUF4253"/>
    <property type="match status" value="1"/>
</dbReference>
<dbReference type="AlphaFoldDB" id="A0A4Q7N7N0"/>
<evidence type="ECO:0000313" key="2">
    <source>
        <dbReference type="EMBL" id="RZS77549.1"/>
    </source>
</evidence>
<name>A0A4Q7N7N0_9ACTN</name>
<dbReference type="EMBL" id="SGXD01000009">
    <property type="protein sequence ID" value="RZS77549.1"/>
    <property type="molecule type" value="Genomic_DNA"/>
</dbReference>
<organism evidence="2 3">
    <name type="scientific">Motilibacter rhizosphaerae</name>
    <dbReference type="NCBI Taxonomy" id="598652"/>
    <lineage>
        <taxon>Bacteria</taxon>
        <taxon>Bacillati</taxon>
        <taxon>Actinomycetota</taxon>
        <taxon>Actinomycetes</taxon>
        <taxon>Motilibacterales</taxon>
        <taxon>Motilibacteraceae</taxon>
        <taxon>Motilibacter</taxon>
    </lineage>
</organism>
<comment type="caution">
    <text evidence="2">The sequence shown here is derived from an EMBL/GenBank/DDBJ whole genome shotgun (WGS) entry which is preliminary data.</text>
</comment>
<reference evidence="2 3" key="1">
    <citation type="submission" date="2019-02" db="EMBL/GenBank/DDBJ databases">
        <title>Genomic Encyclopedia of Type Strains, Phase IV (KMG-IV): sequencing the most valuable type-strain genomes for metagenomic binning, comparative biology and taxonomic classification.</title>
        <authorList>
            <person name="Goeker M."/>
        </authorList>
    </citation>
    <scope>NUCLEOTIDE SEQUENCE [LARGE SCALE GENOMIC DNA]</scope>
    <source>
        <strain evidence="2 3">DSM 45622</strain>
    </source>
</reference>
<evidence type="ECO:0000259" key="1">
    <source>
        <dbReference type="Pfam" id="PF14062"/>
    </source>
</evidence>
<sequence>MVQERAEVAAALNGTVLERCAVAETPAGLLLVKGIQPDQVLTSWRAARSVVPQTGRWPVAVMLEDLRIWDLRPRREDVEELKRLSAVEGDPWDSVWQHADDSEVDEADLSWRLPKPGGADLVERARRELVLPTIPALLDRWVYEVVLSDPSLLARASASAASYASTEQWFEPTDEVCLALLPTPDQWLAPAWLHYGEGFDDGVLQARTHRDWAERWGAELVASWGTMRQFLVARRPSVGEEAWTVAGQLLAAGPSLQVDQWELALALTQGDAWFLHDRP</sequence>
<feature type="domain" description="DUF4253" evidence="1">
    <location>
        <begin position="178"/>
        <end position="276"/>
    </location>
</feature>
<keyword evidence="3" id="KW-1185">Reference proteome</keyword>
<proteinExistence type="predicted"/>
<accession>A0A4Q7N7N0</accession>
<dbReference type="RefSeq" id="WP_130494702.1">
    <property type="nucleotide sequence ID" value="NZ_SGXD01000009.1"/>
</dbReference>
<evidence type="ECO:0000313" key="3">
    <source>
        <dbReference type="Proteomes" id="UP000293638"/>
    </source>
</evidence>